<keyword evidence="8" id="KW-0057">Aromatic amino acid biosynthesis</keyword>
<dbReference type="InterPro" id="IPR056179">
    <property type="entry name" value="DHQS_C"/>
</dbReference>
<evidence type="ECO:0000256" key="8">
    <source>
        <dbReference type="HAMAP-Rule" id="MF_00110"/>
    </source>
</evidence>
<feature type="binding site" evidence="8">
    <location>
        <position position="262"/>
    </location>
    <ligand>
        <name>Zn(2+)</name>
        <dbReference type="ChEBI" id="CHEBI:29105"/>
    </ligand>
</feature>
<dbReference type="InterPro" id="IPR050071">
    <property type="entry name" value="Dehydroquinate_synthase"/>
</dbReference>
<comment type="pathway">
    <text evidence="8">Metabolic intermediate biosynthesis; chorismate biosynthesis; chorismate from D-erythrose 4-phosphate and phosphoenolpyruvate: step 2/7.</text>
</comment>
<dbReference type="FunFam" id="3.40.50.1970:FF:000007">
    <property type="entry name" value="Pentafunctional AROM polypeptide"/>
    <property type="match status" value="1"/>
</dbReference>
<keyword evidence="5 8" id="KW-0862">Zinc</keyword>
<dbReference type="UniPathway" id="UPA00053">
    <property type="reaction ID" value="UER00085"/>
</dbReference>
<evidence type="ECO:0000256" key="6">
    <source>
        <dbReference type="ARBA" id="ARBA00023027"/>
    </source>
</evidence>
<dbReference type="NCBIfam" id="TIGR01357">
    <property type="entry name" value="aroB"/>
    <property type="match status" value="1"/>
</dbReference>
<comment type="cofactor">
    <cofactor evidence="1 8">
        <name>NAD(+)</name>
        <dbReference type="ChEBI" id="CHEBI:57540"/>
    </cofactor>
</comment>
<dbReference type="InterPro" id="IPR016037">
    <property type="entry name" value="DHQ_synth_AroB"/>
</dbReference>
<evidence type="ECO:0000256" key="7">
    <source>
        <dbReference type="ARBA" id="ARBA00023239"/>
    </source>
</evidence>
<evidence type="ECO:0000256" key="4">
    <source>
        <dbReference type="ARBA" id="ARBA00022741"/>
    </source>
</evidence>
<evidence type="ECO:0000313" key="13">
    <source>
        <dbReference type="Proteomes" id="UP000176751"/>
    </source>
</evidence>
<keyword evidence="7 8" id="KW-0456">Lyase</keyword>
<name>A0A1F5HGK0_9BACT</name>
<comment type="cofactor">
    <cofactor evidence="2">
        <name>Zn(2+)</name>
        <dbReference type="ChEBI" id="CHEBI:29105"/>
    </cofactor>
</comment>
<comment type="function">
    <text evidence="8">Catalyzes the conversion of 3-deoxy-D-arabino-heptulosonate 7-phosphate (DAHP) to dehydroquinate (DHQ).</text>
</comment>
<proteinExistence type="inferred from homology"/>
<dbReference type="GO" id="GO:0046872">
    <property type="term" value="F:metal ion binding"/>
    <property type="evidence" value="ECO:0007669"/>
    <property type="project" value="UniProtKB-KW"/>
</dbReference>
<feature type="domain" description="3-dehydroquinate synthase C-terminal" evidence="11">
    <location>
        <begin position="197"/>
        <end position="338"/>
    </location>
</feature>
<dbReference type="EC" id="4.2.3.4" evidence="8 9"/>
<organism evidence="12 13">
    <name type="scientific">Candidatus Curtissbacteria bacterium RIFOXYA1_FULL_41_14</name>
    <dbReference type="NCBI Taxonomy" id="1797737"/>
    <lineage>
        <taxon>Bacteria</taxon>
        <taxon>Candidatus Curtissiibacteriota</taxon>
    </lineage>
</organism>
<reference evidence="12 13" key="1">
    <citation type="journal article" date="2016" name="Nat. Commun.">
        <title>Thousands of microbial genomes shed light on interconnected biogeochemical processes in an aquifer system.</title>
        <authorList>
            <person name="Anantharaman K."/>
            <person name="Brown C.T."/>
            <person name="Hug L.A."/>
            <person name="Sharon I."/>
            <person name="Castelle C.J."/>
            <person name="Probst A.J."/>
            <person name="Thomas B.C."/>
            <person name="Singh A."/>
            <person name="Wilkins M.J."/>
            <person name="Karaoz U."/>
            <person name="Brodie E.L."/>
            <person name="Williams K.H."/>
            <person name="Hubbard S.S."/>
            <person name="Banfield J.F."/>
        </authorList>
    </citation>
    <scope>NUCLEOTIDE SEQUENCE [LARGE SCALE GENOMIC DNA]</scope>
</reference>
<keyword evidence="3 8" id="KW-0479">Metal-binding</keyword>
<accession>A0A1F5HGK0</accession>
<dbReference type="PANTHER" id="PTHR43622">
    <property type="entry name" value="3-DEHYDROQUINATE SYNTHASE"/>
    <property type="match status" value="1"/>
</dbReference>
<feature type="domain" description="3-dehydroquinate synthase N-terminal" evidence="10">
    <location>
        <begin position="85"/>
        <end position="195"/>
    </location>
</feature>
<keyword evidence="4 8" id="KW-0547">Nucleotide-binding</keyword>
<dbReference type="GO" id="GO:0003856">
    <property type="term" value="F:3-dehydroquinate synthase activity"/>
    <property type="evidence" value="ECO:0007669"/>
    <property type="project" value="UniProtKB-UniRule"/>
</dbReference>
<comment type="caution">
    <text evidence="12">The sequence shown here is derived from an EMBL/GenBank/DDBJ whole genome shotgun (WGS) entry which is preliminary data.</text>
</comment>
<dbReference type="GO" id="GO:0000166">
    <property type="term" value="F:nucleotide binding"/>
    <property type="evidence" value="ECO:0007669"/>
    <property type="project" value="UniProtKB-KW"/>
</dbReference>
<dbReference type="GO" id="GO:0005737">
    <property type="term" value="C:cytoplasm"/>
    <property type="evidence" value="ECO:0007669"/>
    <property type="project" value="UniProtKB-SubCell"/>
</dbReference>
<comment type="catalytic activity">
    <reaction evidence="8">
        <text>7-phospho-2-dehydro-3-deoxy-D-arabino-heptonate = 3-dehydroquinate + phosphate</text>
        <dbReference type="Rhea" id="RHEA:21968"/>
        <dbReference type="ChEBI" id="CHEBI:32364"/>
        <dbReference type="ChEBI" id="CHEBI:43474"/>
        <dbReference type="ChEBI" id="CHEBI:58394"/>
        <dbReference type="EC" id="4.2.3.4"/>
    </reaction>
</comment>
<dbReference type="EMBL" id="MFCA01000001">
    <property type="protein sequence ID" value="OGE03267.1"/>
    <property type="molecule type" value="Genomic_DNA"/>
</dbReference>
<dbReference type="GO" id="GO:0009423">
    <property type="term" value="P:chorismate biosynthetic process"/>
    <property type="evidence" value="ECO:0007669"/>
    <property type="project" value="UniProtKB-UniRule"/>
</dbReference>
<dbReference type="Gene3D" id="1.20.1090.10">
    <property type="entry name" value="Dehydroquinate synthase-like - alpha domain"/>
    <property type="match status" value="1"/>
</dbReference>
<comment type="subcellular location">
    <subcellularLocation>
        <location evidence="8">Cytoplasm</location>
    </subcellularLocation>
</comment>
<dbReference type="PANTHER" id="PTHR43622:SF1">
    <property type="entry name" value="3-DEHYDROQUINATE SYNTHASE"/>
    <property type="match status" value="1"/>
</dbReference>
<evidence type="ECO:0000256" key="2">
    <source>
        <dbReference type="ARBA" id="ARBA00001947"/>
    </source>
</evidence>
<evidence type="ECO:0000256" key="1">
    <source>
        <dbReference type="ARBA" id="ARBA00001911"/>
    </source>
</evidence>
<evidence type="ECO:0000259" key="11">
    <source>
        <dbReference type="Pfam" id="PF24621"/>
    </source>
</evidence>
<keyword evidence="8" id="KW-0028">Amino-acid biosynthesis</keyword>
<dbReference type="Pfam" id="PF01761">
    <property type="entry name" value="DHQ_synthase"/>
    <property type="match status" value="1"/>
</dbReference>
<feature type="binding site" evidence="8">
    <location>
        <position position="167"/>
    </location>
    <ligand>
        <name>NAD(+)</name>
        <dbReference type="ChEBI" id="CHEBI:57540"/>
    </ligand>
</feature>
<comment type="cofactor">
    <cofactor evidence="8">
        <name>Co(2+)</name>
        <dbReference type="ChEBI" id="CHEBI:48828"/>
    </cofactor>
    <cofactor evidence="8">
        <name>Zn(2+)</name>
        <dbReference type="ChEBI" id="CHEBI:29105"/>
    </cofactor>
    <text evidence="8">Binds 1 divalent metal cation per subunit. Can use either Co(2+) or Zn(2+).</text>
</comment>
<dbReference type="GO" id="GO:0009073">
    <property type="term" value="P:aromatic amino acid family biosynthetic process"/>
    <property type="evidence" value="ECO:0007669"/>
    <property type="project" value="UniProtKB-KW"/>
</dbReference>
<feature type="binding site" evidence="8">
    <location>
        <begin position="145"/>
        <end position="146"/>
    </location>
    <ligand>
        <name>NAD(+)</name>
        <dbReference type="ChEBI" id="CHEBI:57540"/>
    </ligand>
</feature>
<keyword evidence="6 8" id="KW-0520">NAD</keyword>
<evidence type="ECO:0000256" key="5">
    <source>
        <dbReference type="ARBA" id="ARBA00022833"/>
    </source>
</evidence>
<gene>
    <name evidence="8" type="primary">aroB</name>
    <name evidence="12" type="ORF">A2196_05910</name>
</gene>
<protein>
    <recommendedName>
        <fullName evidence="8 9">3-dehydroquinate synthase</fullName>
        <shortName evidence="8">DHQS</shortName>
        <ecNumber evidence="8 9">4.2.3.4</ecNumber>
    </recommendedName>
</protein>
<dbReference type="HAMAP" id="MF_00110">
    <property type="entry name" value="DHQ_synthase"/>
    <property type="match status" value="1"/>
</dbReference>
<evidence type="ECO:0000313" key="12">
    <source>
        <dbReference type="EMBL" id="OGE03267.1"/>
    </source>
</evidence>
<dbReference type="Pfam" id="PF24621">
    <property type="entry name" value="DHQS_C"/>
    <property type="match status" value="1"/>
</dbReference>
<feature type="binding site" evidence="8">
    <location>
        <begin position="87"/>
        <end position="92"/>
    </location>
    <ligand>
        <name>NAD(+)</name>
        <dbReference type="ChEBI" id="CHEBI:57540"/>
    </ligand>
</feature>
<dbReference type="InterPro" id="IPR030960">
    <property type="entry name" value="DHQS/DOIS_N"/>
</dbReference>
<feature type="binding site" evidence="8">
    <location>
        <position position="158"/>
    </location>
    <ligand>
        <name>NAD(+)</name>
        <dbReference type="ChEBI" id="CHEBI:57540"/>
    </ligand>
</feature>
<dbReference type="SUPFAM" id="SSF56796">
    <property type="entry name" value="Dehydroquinate synthase-like"/>
    <property type="match status" value="1"/>
</dbReference>
<dbReference type="Proteomes" id="UP000176751">
    <property type="component" value="Unassembled WGS sequence"/>
</dbReference>
<comment type="caution">
    <text evidence="8">Lacks conserved residue(s) required for the propagation of feature annotation.</text>
</comment>
<keyword evidence="8" id="KW-0170">Cobalt</keyword>
<evidence type="ECO:0000256" key="3">
    <source>
        <dbReference type="ARBA" id="ARBA00022723"/>
    </source>
</evidence>
<feature type="binding site" evidence="8">
    <location>
        <position position="278"/>
    </location>
    <ligand>
        <name>Zn(2+)</name>
        <dbReference type="ChEBI" id="CHEBI:29105"/>
    </ligand>
</feature>
<feature type="binding site" evidence="8">
    <location>
        <position position="200"/>
    </location>
    <ligand>
        <name>Zn(2+)</name>
        <dbReference type="ChEBI" id="CHEBI:29105"/>
    </ligand>
</feature>
<dbReference type="STRING" id="1797737.A2196_05910"/>
<dbReference type="AlphaFoldDB" id="A0A1F5HGK0"/>
<evidence type="ECO:0000256" key="9">
    <source>
        <dbReference type="NCBIfam" id="TIGR01357"/>
    </source>
</evidence>
<dbReference type="GO" id="GO:0008652">
    <property type="term" value="P:amino acid biosynthetic process"/>
    <property type="evidence" value="ECO:0007669"/>
    <property type="project" value="UniProtKB-KW"/>
</dbReference>
<comment type="similarity">
    <text evidence="8">Belongs to the sugar phosphate cyclases superfamily. Dehydroquinate synthase family.</text>
</comment>
<keyword evidence="8" id="KW-0963">Cytoplasm</keyword>
<dbReference type="Gene3D" id="3.40.50.1970">
    <property type="match status" value="1"/>
</dbReference>
<dbReference type="CDD" id="cd08195">
    <property type="entry name" value="DHQS"/>
    <property type="match status" value="1"/>
</dbReference>
<sequence>MSPDKERHFELDLTKTQTPEIFVGANILEQMPDYLKGREEIYRNLHGKGWRFAIVTDETVAGLYGEDLVERFRASGLNIAVLPPIKEGEGSKSIQSYEEVASQLEEGEYTRHTVVVALGGGVIGDLAGFVAATYRRGIAYVQVPTTLLAQVDSSIGGKVGIDIRFVKNMLGTFYHPFATFVDPQLLRTLPESEIRSGLGEIIKYGAIDHELFEKINRNLDALLALNIDKLSEVIADCVAIKVELVQEDPEDFGVRQVLNFGHTIGHGVEEASSYEISHGEAVAIGMCIETQIGVAMGIWTQQERQSLISLTERAGLRTKVPTNIDLEQVIANTRHDKKRVSGIKLVLPFGVESSKVEGHTSIEVCEDELRNVLEDNVAKQE</sequence>
<feature type="binding site" evidence="8">
    <location>
        <begin position="121"/>
        <end position="125"/>
    </location>
    <ligand>
        <name>NAD(+)</name>
        <dbReference type="ChEBI" id="CHEBI:57540"/>
    </ligand>
</feature>
<evidence type="ECO:0000259" key="10">
    <source>
        <dbReference type="Pfam" id="PF01761"/>
    </source>
</evidence>